<keyword evidence="2" id="KW-1185">Reference proteome</keyword>
<gene>
    <name evidence="1" type="ORF">BSP38_167</name>
</gene>
<organism evidence="1 2">
    <name type="scientific">Bacillus phage BSP38</name>
    <dbReference type="NCBI Taxonomy" id="2283013"/>
    <lineage>
        <taxon>Viruses</taxon>
        <taxon>Duplodnaviria</taxon>
        <taxon>Heunggongvirae</taxon>
        <taxon>Uroviricota</taxon>
        <taxon>Caudoviricetes</taxon>
        <taxon>Herelleviridae</taxon>
        <taxon>Bastillevirinae</taxon>
        <taxon>Jeonjuvirus</taxon>
        <taxon>Jeonjuvirus BSP38</taxon>
    </lineage>
</organism>
<evidence type="ECO:0000313" key="1">
    <source>
        <dbReference type="EMBL" id="AXH71209.1"/>
    </source>
</evidence>
<name>A0A345MK27_BPBSP</name>
<reference evidence="1 2" key="1">
    <citation type="submission" date="2018-07" db="EMBL/GenBank/DDBJ databases">
        <title>Complete nucleotide sequence of Bacillus phage BSP38.</title>
        <authorList>
            <person name="Ghosh K."/>
            <person name="Kim K.-P."/>
        </authorList>
    </citation>
    <scope>NUCLEOTIDE SEQUENCE [LARGE SCALE GENOMIC DNA]</scope>
</reference>
<sequence>MRDFKEFVLEKLEVLHLKLFYHSSYDLNSSMGIAGRLQDLTRYEQLKEVVRENPEWDDEEVAKELSKRINKRTSLY</sequence>
<protein>
    <submittedName>
        <fullName evidence="1">Uncharacterized protein</fullName>
    </submittedName>
</protein>
<proteinExistence type="predicted"/>
<organismHost>
    <name type="scientific">Bacillus subtilis</name>
    <dbReference type="NCBI Taxonomy" id="1423"/>
</organismHost>
<evidence type="ECO:0000313" key="2">
    <source>
        <dbReference type="Proteomes" id="UP000260425"/>
    </source>
</evidence>
<accession>A0A345MK27</accession>
<dbReference type="EMBL" id="MH606185">
    <property type="protein sequence ID" value="AXH71209.1"/>
    <property type="molecule type" value="Genomic_DNA"/>
</dbReference>
<dbReference type="Proteomes" id="UP000260425">
    <property type="component" value="Segment"/>
</dbReference>